<name>A0A023DX43_9PROT</name>
<dbReference type="EMBL" id="BAUP01000041">
    <property type="protein sequence ID" value="GAJ45898.1"/>
    <property type="molecule type" value="Genomic_DNA"/>
</dbReference>
<keyword evidence="2" id="KW-1185">Reference proteome</keyword>
<proteinExistence type="predicted"/>
<protein>
    <submittedName>
        <fullName evidence="1">Uncharacterized protein</fullName>
    </submittedName>
</protein>
<dbReference type="AlphaFoldDB" id="A0A023DX43"/>
<evidence type="ECO:0000313" key="2">
    <source>
        <dbReference type="Proteomes" id="UP000024842"/>
    </source>
</evidence>
<comment type="caution">
    <text evidence="1">The sequence shown here is derived from an EMBL/GenBank/DDBJ whole genome shotgun (WGS) entry which is preliminary data.</text>
</comment>
<sequence>MGEWLWGEVIGTTPAINIAKNTALHCAVYQRNPVKSLASQCLAEASLQGAGLIRRTRQDGSIDY</sequence>
<organism evidence="1 2">
    <name type="scientific">Holospora elegans E1</name>
    <dbReference type="NCBI Taxonomy" id="1427503"/>
    <lineage>
        <taxon>Bacteria</taxon>
        <taxon>Pseudomonadati</taxon>
        <taxon>Pseudomonadota</taxon>
        <taxon>Alphaproteobacteria</taxon>
        <taxon>Holosporales</taxon>
        <taxon>Holosporaceae</taxon>
        <taxon>Holospora</taxon>
    </lineage>
</organism>
<dbReference type="Proteomes" id="UP000024842">
    <property type="component" value="Unassembled WGS sequence"/>
</dbReference>
<accession>A0A023DX43</accession>
<gene>
    <name evidence="1" type="ORF">HE1_00215</name>
</gene>
<reference evidence="1 2" key="1">
    <citation type="journal article" date="2014" name="FEMS Microbiol. Lett.">
        <title>Draft genome sequences of three Holospora species (Holospora obtusa, Holospora undulata, and Holospora elegans), endonuclear symbiotic bacteria of the ciliate Paramecium caudatum.</title>
        <authorList>
            <person name="Dohra H."/>
            <person name="Tanaka K."/>
            <person name="Suzuki T."/>
            <person name="Fujishima M."/>
            <person name="Suzuki H."/>
        </authorList>
    </citation>
    <scope>NUCLEOTIDE SEQUENCE [LARGE SCALE GENOMIC DNA]</scope>
    <source>
        <strain evidence="1 2">E1</strain>
    </source>
</reference>
<evidence type="ECO:0000313" key="1">
    <source>
        <dbReference type="EMBL" id="GAJ45898.1"/>
    </source>
</evidence>